<evidence type="ECO:0000256" key="1">
    <source>
        <dbReference type="SAM" id="Coils"/>
    </source>
</evidence>
<dbReference type="RefSeq" id="XP_026190724.1">
    <property type="nucleotide sequence ID" value="XM_026334939.1"/>
</dbReference>
<reference evidence="4" key="1">
    <citation type="submission" date="2025-08" db="UniProtKB">
        <authorList>
            <consortium name="RefSeq"/>
        </authorList>
    </citation>
    <scope>IDENTIFICATION</scope>
</reference>
<feature type="region of interest" description="Disordered" evidence="2">
    <location>
        <begin position="446"/>
        <end position="471"/>
    </location>
</feature>
<feature type="compositionally biased region" description="Basic and acidic residues" evidence="2">
    <location>
        <begin position="446"/>
        <end position="459"/>
    </location>
</feature>
<evidence type="ECO:0000256" key="2">
    <source>
        <dbReference type="SAM" id="MobiDB-lite"/>
    </source>
</evidence>
<sequence>MPTPDRNCPSCKEVLQYRKDKRSSSFLVSLSLLHGVAPSFYPERELSWGPSVPFRCNEVALMEVVPCPWNPRKHTEQQLLEAEANVFTLVQKLNEAIRVSKRLAGEKAQLMMELRAERGRSSASIASDEMLLIAATFKRYQAEADAAKETATAGQRCIEVLESERERLEADLAAAEQQRKALAATEARLRLETKEEKEQRTVAERRLIEVEGRAGALQQAMSLLEAQAAAAAAEHQEEKQQRLQNALSELAATQAQLDSLKERLVDTAAIEVLAQEARARAKELEGLLQQCVVRIAATEEQLQKQQQQHLQQHQQQESLLQSLREEAEALKLRCAAAELQALTEEKERQKEAQDLRNQLHGAKQRAAALEEALSQHGNSATCSSGASPPMGSPNTGRSSPHSRRYSDNLQKARKSADAALARAVVYVHRSKLGSDKESRITVPRKGDFTESLVDPDKLSEGATDPTGREYAAASPPATAAAAILAYAAAKCNSVIVRVAESLQEMFSPPGSLLGAQRKAL</sequence>
<proteinExistence type="predicted"/>
<protein>
    <submittedName>
        <fullName evidence="4">Plectin</fullName>
    </submittedName>
</protein>
<dbReference type="OrthoDB" id="349459at2759"/>
<keyword evidence="3" id="KW-1185">Reference proteome</keyword>
<dbReference type="GeneID" id="34618097"/>
<accession>A0A6P6RT50</accession>
<name>A0A6P6RT50_9EIME</name>
<organism evidence="3 4">
    <name type="scientific">Cyclospora cayetanensis</name>
    <dbReference type="NCBI Taxonomy" id="88456"/>
    <lineage>
        <taxon>Eukaryota</taxon>
        <taxon>Sar</taxon>
        <taxon>Alveolata</taxon>
        <taxon>Apicomplexa</taxon>
        <taxon>Conoidasida</taxon>
        <taxon>Coccidia</taxon>
        <taxon>Eucoccidiorida</taxon>
        <taxon>Eimeriorina</taxon>
        <taxon>Eimeriidae</taxon>
        <taxon>Cyclospora</taxon>
    </lineage>
</organism>
<feature type="region of interest" description="Disordered" evidence="2">
    <location>
        <begin position="348"/>
        <end position="413"/>
    </location>
</feature>
<dbReference type="AlphaFoldDB" id="A0A6P6RT50"/>
<feature type="compositionally biased region" description="Polar residues" evidence="2">
    <location>
        <begin position="375"/>
        <end position="399"/>
    </location>
</feature>
<dbReference type="Proteomes" id="UP000515125">
    <property type="component" value="Unplaced"/>
</dbReference>
<feature type="coiled-coil region" evidence="1">
    <location>
        <begin position="158"/>
        <end position="195"/>
    </location>
</feature>
<keyword evidence="1" id="KW-0175">Coiled coil</keyword>
<gene>
    <name evidence="4" type="primary">LOC34618097</name>
</gene>
<evidence type="ECO:0000313" key="3">
    <source>
        <dbReference type="Proteomes" id="UP000515125"/>
    </source>
</evidence>
<evidence type="ECO:0000313" key="4">
    <source>
        <dbReference type="RefSeq" id="XP_026190724.1"/>
    </source>
</evidence>